<dbReference type="GO" id="GO:0050355">
    <property type="term" value="F:inorganic triphosphate phosphatase activity"/>
    <property type="evidence" value="ECO:0007669"/>
    <property type="project" value="InterPro"/>
</dbReference>
<dbReference type="SMART" id="SM01118">
    <property type="entry name" value="CYTH"/>
    <property type="match status" value="1"/>
</dbReference>
<evidence type="ECO:0000313" key="3">
    <source>
        <dbReference type="EMBL" id="RZT91283.1"/>
    </source>
</evidence>
<dbReference type="Pfam" id="PF05235">
    <property type="entry name" value="CHAD"/>
    <property type="match status" value="1"/>
</dbReference>
<dbReference type="Pfam" id="PF01928">
    <property type="entry name" value="CYTH"/>
    <property type="match status" value="1"/>
</dbReference>
<gene>
    <name evidence="3" type="ORF">EV670_3719</name>
</gene>
<dbReference type="PANTHER" id="PTHR39569">
    <property type="entry name" value="INORGANIC TRIPHOSPHATASE"/>
    <property type="match status" value="1"/>
</dbReference>
<dbReference type="InterPro" id="IPR007899">
    <property type="entry name" value="CHAD_dom"/>
</dbReference>
<dbReference type="RefSeq" id="WP_130434985.1">
    <property type="nucleotide sequence ID" value="NZ_SHKP01000012.1"/>
</dbReference>
<dbReference type="InterPro" id="IPR023577">
    <property type="entry name" value="CYTH_domain"/>
</dbReference>
<dbReference type="InterPro" id="IPR038186">
    <property type="entry name" value="CHAD_dom_sf"/>
</dbReference>
<sequence length="520" mass="55221">MTETELRLHVPPAALQGVQRALAAAAGGRLPAALPLRAIYFDTPARDLAEAGIALRLRQEGRRWVQTLKVGAAHALSRAEHNVAVAVAAGAEPVLDAARHVGTPAGEALAALLLKLDSPQLVPQYRTDIRRRLLVKRARYGTVELALDEGLLLAPAVEGRDAAVAPVCELEIELKSGQPRAVIDTAARWIGEHGLWLDSRSKAERGDRLARGIERVPAFKAPQLRAGRDATPGDLYAAVFEQGLAQVLRNASELAAGLGAPEHVHQLRVALRRLRSARRLFDGWPGVPATAAWGEGAATLFGALGALRDVDVLGSGWGSRIAVELEAAGLPPLALHGATEAGSHDASALLAAREAALTLLALVAHGACEIPAVAPTEGPAATVDAPPAAPTPSAGALAAARLAQWHAQVVKGARRFDRIDDEARHVLRKRVKRLRYAAEFCAPLFRRKALAAFLEPMAEAQERLGEFNDLCVAIEATRALGAEQPQALYARGWLVAQRPALIASADKALRRLAKAPVFWD</sequence>
<dbReference type="OrthoDB" id="3034217at2"/>
<dbReference type="SUPFAM" id="SSF55154">
    <property type="entry name" value="CYTH-like phosphatases"/>
    <property type="match status" value="1"/>
</dbReference>
<dbReference type="Proteomes" id="UP000293671">
    <property type="component" value="Unassembled WGS sequence"/>
</dbReference>
<dbReference type="InterPro" id="IPR039013">
    <property type="entry name" value="YgiF"/>
</dbReference>
<feature type="domain" description="CYTH" evidence="1">
    <location>
        <begin position="1"/>
        <end position="213"/>
    </location>
</feature>
<dbReference type="AlphaFoldDB" id="A0A4Q7V7J7"/>
<dbReference type="Gene3D" id="2.40.320.10">
    <property type="entry name" value="Hypothetical Protein Pfu-838710-001"/>
    <property type="match status" value="1"/>
</dbReference>
<dbReference type="EMBL" id="SHKP01000012">
    <property type="protein sequence ID" value="RZT91283.1"/>
    <property type="molecule type" value="Genomic_DNA"/>
</dbReference>
<comment type="caution">
    <text evidence="3">The sequence shown here is derived from an EMBL/GenBank/DDBJ whole genome shotgun (WGS) entry which is preliminary data.</text>
</comment>
<reference evidence="3 4" key="1">
    <citation type="submission" date="2019-02" db="EMBL/GenBank/DDBJ databases">
        <title>Genomic Encyclopedia of Type Strains, Phase IV (KMG-IV): sequencing the most valuable type-strain genomes for metagenomic binning, comparative biology and taxonomic classification.</title>
        <authorList>
            <person name="Goeker M."/>
        </authorList>
    </citation>
    <scope>NUCLEOTIDE SEQUENCE [LARGE SCALE GENOMIC DNA]</scope>
    <source>
        <strain evidence="3 4">DSM 19570</strain>
    </source>
</reference>
<protein>
    <submittedName>
        <fullName evidence="3">Inorganic triphosphatase YgiF</fullName>
    </submittedName>
</protein>
<organism evidence="3 4">
    <name type="scientific">Rivibacter subsaxonicus</name>
    <dbReference type="NCBI Taxonomy" id="457575"/>
    <lineage>
        <taxon>Bacteria</taxon>
        <taxon>Pseudomonadati</taxon>
        <taxon>Pseudomonadota</taxon>
        <taxon>Betaproteobacteria</taxon>
        <taxon>Burkholderiales</taxon>
        <taxon>Rivibacter</taxon>
    </lineage>
</organism>
<dbReference type="CDD" id="cd07756">
    <property type="entry name" value="CYTH-like_Pase_CHAD"/>
    <property type="match status" value="1"/>
</dbReference>
<dbReference type="GO" id="GO:0046872">
    <property type="term" value="F:metal ion binding"/>
    <property type="evidence" value="ECO:0007669"/>
    <property type="project" value="TreeGrafter"/>
</dbReference>
<evidence type="ECO:0000313" key="4">
    <source>
        <dbReference type="Proteomes" id="UP000293671"/>
    </source>
</evidence>
<keyword evidence="4" id="KW-1185">Reference proteome</keyword>
<dbReference type="PROSITE" id="PS51707">
    <property type="entry name" value="CYTH"/>
    <property type="match status" value="1"/>
</dbReference>
<name>A0A4Q7V7J7_9BURK</name>
<dbReference type="PROSITE" id="PS51708">
    <property type="entry name" value="CHAD"/>
    <property type="match status" value="1"/>
</dbReference>
<feature type="domain" description="CHAD" evidence="2">
    <location>
        <begin position="229"/>
        <end position="520"/>
    </location>
</feature>
<accession>A0A4Q7V7J7</accession>
<dbReference type="PANTHER" id="PTHR39569:SF1">
    <property type="entry name" value="INORGANIC TRIPHOSPHATASE"/>
    <property type="match status" value="1"/>
</dbReference>
<proteinExistence type="predicted"/>
<dbReference type="InterPro" id="IPR033469">
    <property type="entry name" value="CYTH-like_dom_sf"/>
</dbReference>
<dbReference type="SMART" id="SM00880">
    <property type="entry name" value="CHAD"/>
    <property type="match status" value="1"/>
</dbReference>
<evidence type="ECO:0000259" key="2">
    <source>
        <dbReference type="PROSITE" id="PS51708"/>
    </source>
</evidence>
<evidence type="ECO:0000259" key="1">
    <source>
        <dbReference type="PROSITE" id="PS51707"/>
    </source>
</evidence>
<dbReference type="Gene3D" id="1.40.20.10">
    <property type="entry name" value="CHAD domain"/>
    <property type="match status" value="1"/>
</dbReference>